<sequence length="358" mass="39720">MYGDDISRDRIGEAYPAVHPVLTGYAVVLRSLIEQLCRDAGLKPHSVEARAKDPASLLDKFRRHPGYERLSDAEDLCGVRIVTFFLADVEQVRVLLKRGFTILKEESREAPSPDAFGYRSLHLIGCLDKSRNKLPEYAPYADFRVEFQVRTVLQHAWGAISHSLDYKNEAETPPEIRRKLFRVAALLETGDEIFANYRSEVEEVRARYRSQAVTGDWSLLPLNIDSLRSSWSRLSVDQVVSVAGECGFERDTGARGLDQLLDSTSVGTLLSLASLAGIATLGELAAFIDSAPRHRPKLSVLAETSGSHGYVPTAHPVDVILFLLLLAFPELRARSAITFHPAIEAGLDAVLNLEEEPR</sequence>
<dbReference type="InterPro" id="IPR007685">
    <property type="entry name" value="RelA_SpoT"/>
</dbReference>
<dbReference type="InterPro" id="IPR043519">
    <property type="entry name" value="NT_sf"/>
</dbReference>
<dbReference type="Gene3D" id="1.10.287.860">
    <property type="entry name" value="Nucleotidyltransferase"/>
    <property type="match status" value="1"/>
</dbReference>
<gene>
    <name evidence="2" type="ORF">OG549_01435</name>
</gene>
<protein>
    <recommendedName>
        <fullName evidence="1">RelA/SpoT domain-containing protein</fullName>
    </recommendedName>
</protein>
<dbReference type="PANTHER" id="PTHR41773">
    <property type="entry name" value="GTP PYROPHOSPHATASE-RELATED"/>
    <property type="match status" value="1"/>
</dbReference>
<dbReference type="EMBL" id="CP108318">
    <property type="protein sequence ID" value="WTW59414.1"/>
    <property type="molecule type" value="Genomic_DNA"/>
</dbReference>
<dbReference type="CDD" id="cd05399">
    <property type="entry name" value="NT_Rel-Spo_like"/>
    <property type="match status" value="1"/>
</dbReference>
<dbReference type="Gene3D" id="3.30.460.10">
    <property type="entry name" value="Beta Polymerase, domain 2"/>
    <property type="match status" value="1"/>
</dbReference>
<evidence type="ECO:0000259" key="1">
    <source>
        <dbReference type="SMART" id="SM00954"/>
    </source>
</evidence>
<dbReference type="GO" id="GO:0015969">
    <property type="term" value="P:guanosine tetraphosphate metabolic process"/>
    <property type="evidence" value="ECO:0007669"/>
    <property type="project" value="InterPro"/>
</dbReference>
<dbReference type="Pfam" id="PF04607">
    <property type="entry name" value="RelA_SpoT"/>
    <property type="match status" value="1"/>
</dbReference>
<dbReference type="PANTHER" id="PTHR41773:SF1">
    <property type="entry name" value="RELA_SPOT DOMAIN-CONTAINING PROTEIN"/>
    <property type="match status" value="1"/>
</dbReference>
<dbReference type="AlphaFoldDB" id="A0AAU2UWS2"/>
<evidence type="ECO:0000313" key="2">
    <source>
        <dbReference type="EMBL" id="WTW59414.1"/>
    </source>
</evidence>
<accession>A0AAU2UWS2</accession>
<name>A0AAU2UWS2_9ACTN</name>
<feature type="domain" description="RelA/SpoT" evidence="1">
    <location>
        <begin position="49"/>
        <end position="172"/>
    </location>
</feature>
<proteinExistence type="predicted"/>
<reference evidence="2" key="1">
    <citation type="submission" date="2022-10" db="EMBL/GenBank/DDBJ databases">
        <title>The complete genomes of actinobacterial strains from the NBC collection.</title>
        <authorList>
            <person name="Joergensen T.S."/>
            <person name="Alvarez Arevalo M."/>
            <person name="Sterndorff E.B."/>
            <person name="Faurdal D."/>
            <person name="Vuksanovic O."/>
            <person name="Mourched A.-S."/>
            <person name="Charusanti P."/>
            <person name="Shaw S."/>
            <person name="Blin K."/>
            <person name="Weber T."/>
        </authorList>
    </citation>
    <scope>NUCLEOTIDE SEQUENCE</scope>
    <source>
        <strain evidence="2">NBC_00003</strain>
    </source>
</reference>
<dbReference type="SMART" id="SM00954">
    <property type="entry name" value="RelA_SpoT"/>
    <property type="match status" value="1"/>
</dbReference>
<organism evidence="2">
    <name type="scientific">Streptomyces sp. NBC_00003</name>
    <dbReference type="NCBI Taxonomy" id="2903608"/>
    <lineage>
        <taxon>Bacteria</taxon>
        <taxon>Bacillati</taxon>
        <taxon>Actinomycetota</taxon>
        <taxon>Actinomycetes</taxon>
        <taxon>Kitasatosporales</taxon>
        <taxon>Streptomycetaceae</taxon>
        <taxon>Streptomyces</taxon>
    </lineage>
</organism>
<dbReference type="SUPFAM" id="SSF81301">
    <property type="entry name" value="Nucleotidyltransferase"/>
    <property type="match status" value="1"/>
</dbReference>